<reference evidence="1 2" key="1">
    <citation type="submission" date="2021-06" db="EMBL/GenBank/DDBJ databases">
        <authorList>
            <person name="Palmer J.M."/>
        </authorList>
    </citation>
    <scope>NUCLEOTIDE SEQUENCE [LARGE SCALE GENOMIC DNA]</scope>
    <source>
        <strain evidence="1 2">GA_2019</strain>
        <tissue evidence="1">Muscle</tissue>
    </source>
</reference>
<evidence type="ECO:0000313" key="1">
    <source>
        <dbReference type="EMBL" id="MEQ2179477.1"/>
    </source>
</evidence>
<sequence length="99" mass="11644">MFVSLFMLHQVSKCIQQRQVWKPRTALFTSYSAVVCTKRTVILRICQHIKVDALWEISKALKPLACERLTWVVYCQTCCCLAWEEELFFDLQSTHEADK</sequence>
<keyword evidence="2" id="KW-1185">Reference proteome</keyword>
<organism evidence="1 2">
    <name type="scientific">Goodea atripinnis</name>
    <dbReference type="NCBI Taxonomy" id="208336"/>
    <lineage>
        <taxon>Eukaryota</taxon>
        <taxon>Metazoa</taxon>
        <taxon>Chordata</taxon>
        <taxon>Craniata</taxon>
        <taxon>Vertebrata</taxon>
        <taxon>Euteleostomi</taxon>
        <taxon>Actinopterygii</taxon>
        <taxon>Neopterygii</taxon>
        <taxon>Teleostei</taxon>
        <taxon>Neoteleostei</taxon>
        <taxon>Acanthomorphata</taxon>
        <taxon>Ovalentaria</taxon>
        <taxon>Atherinomorphae</taxon>
        <taxon>Cyprinodontiformes</taxon>
        <taxon>Goodeidae</taxon>
        <taxon>Goodea</taxon>
    </lineage>
</organism>
<accession>A0ABV0P7Q0</accession>
<dbReference type="Proteomes" id="UP001476798">
    <property type="component" value="Unassembled WGS sequence"/>
</dbReference>
<protein>
    <recommendedName>
        <fullName evidence="3">Secreted protein</fullName>
    </recommendedName>
</protein>
<evidence type="ECO:0008006" key="3">
    <source>
        <dbReference type="Google" id="ProtNLM"/>
    </source>
</evidence>
<name>A0ABV0P7Q0_9TELE</name>
<gene>
    <name evidence="1" type="ORF">GOODEAATRI_025366</name>
</gene>
<comment type="caution">
    <text evidence="1">The sequence shown here is derived from an EMBL/GenBank/DDBJ whole genome shotgun (WGS) entry which is preliminary data.</text>
</comment>
<proteinExistence type="predicted"/>
<evidence type="ECO:0000313" key="2">
    <source>
        <dbReference type="Proteomes" id="UP001476798"/>
    </source>
</evidence>
<dbReference type="EMBL" id="JAHRIO010062943">
    <property type="protein sequence ID" value="MEQ2179477.1"/>
    <property type="molecule type" value="Genomic_DNA"/>
</dbReference>